<proteinExistence type="predicted"/>
<evidence type="ECO:0000313" key="2">
    <source>
        <dbReference type="Proteomes" id="UP000275772"/>
    </source>
</evidence>
<gene>
    <name evidence="1" type="ORF">BLGHR1_14176</name>
</gene>
<dbReference type="EMBL" id="UNSH01000051">
    <property type="protein sequence ID" value="SZF03384.1"/>
    <property type="molecule type" value="Genomic_DNA"/>
</dbReference>
<evidence type="ECO:0000313" key="1">
    <source>
        <dbReference type="EMBL" id="SZF03384.1"/>
    </source>
</evidence>
<accession>A0A383USQ0</accession>
<dbReference type="Proteomes" id="UP000275772">
    <property type="component" value="Unassembled WGS sequence"/>
</dbReference>
<organism evidence="1 2">
    <name type="scientific">Blumeria hordei</name>
    <name type="common">Barley powdery mildew</name>
    <name type="synonym">Blumeria graminis f. sp. hordei</name>
    <dbReference type="NCBI Taxonomy" id="2867405"/>
    <lineage>
        <taxon>Eukaryota</taxon>
        <taxon>Fungi</taxon>
        <taxon>Dikarya</taxon>
        <taxon>Ascomycota</taxon>
        <taxon>Pezizomycotina</taxon>
        <taxon>Leotiomycetes</taxon>
        <taxon>Erysiphales</taxon>
        <taxon>Erysiphaceae</taxon>
        <taxon>Blumeria</taxon>
    </lineage>
</organism>
<dbReference type="VEuPathDB" id="FungiDB:BLGHR1_14176"/>
<reference evidence="1 2" key="1">
    <citation type="submission" date="2017-11" db="EMBL/GenBank/DDBJ databases">
        <authorList>
            <person name="Kracher B."/>
        </authorList>
    </citation>
    <scope>NUCLEOTIDE SEQUENCE [LARGE SCALE GENOMIC DNA]</scope>
    <source>
        <strain evidence="1 2">RACE1</strain>
    </source>
</reference>
<protein>
    <submittedName>
        <fullName evidence="1">Uncharacterized protein</fullName>
    </submittedName>
</protein>
<dbReference type="AlphaFoldDB" id="A0A383USQ0"/>
<name>A0A383USQ0_BLUHO</name>
<sequence>MRFDDVSSSLHSYMIKYSTNGRELVICQQENRVCQTIWHGMRQVIDRSKIYGVTESSIKWKSSYGAF</sequence>